<dbReference type="Proteomes" id="UP000430345">
    <property type="component" value="Unassembled WGS sequence"/>
</dbReference>
<dbReference type="InterPro" id="IPR000515">
    <property type="entry name" value="MetI-like"/>
</dbReference>
<evidence type="ECO:0000256" key="7">
    <source>
        <dbReference type="ARBA" id="ARBA00023136"/>
    </source>
</evidence>
<accession>A0A6I1MSQ8</accession>
<comment type="subcellular location">
    <subcellularLocation>
        <location evidence="1 8">Cell membrane</location>
        <topology evidence="1 8">Multi-pass membrane protein</topology>
    </subcellularLocation>
</comment>
<evidence type="ECO:0000256" key="3">
    <source>
        <dbReference type="ARBA" id="ARBA00022475"/>
    </source>
</evidence>
<dbReference type="Pfam" id="PF00528">
    <property type="entry name" value="BPD_transp_1"/>
    <property type="match status" value="1"/>
</dbReference>
<dbReference type="EMBL" id="WHJC01000502">
    <property type="protein sequence ID" value="MPQ45207.1"/>
    <property type="molecule type" value="Genomic_DNA"/>
</dbReference>
<dbReference type="GO" id="GO:0043190">
    <property type="term" value="C:ATP-binding cassette (ABC) transporter complex"/>
    <property type="evidence" value="ECO:0007669"/>
    <property type="project" value="InterPro"/>
</dbReference>
<dbReference type="GO" id="GO:0022857">
    <property type="term" value="F:transmembrane transporter activity"/>
    <property type="evidence" value="ECO:0007669"/>
    <property type="project" value="InterPro"/>
</dbReference>
<organism evidence="10 11">
    <name type="scientific">Clostridium tarantellae</name>
    <dbReference type="NCBI Taxonomy" id="39493"/>
    <lineage>
        <taxon>Bacteria</taxon>
        <taxon>Bacillati</taxon>
        <taxon>Bacillota</taxon>
        <taxon>Clostridia</taxon>
        <taxon>Eubacteriales</taxon>
        <taxon>Clostridiaceae</taxon>
        <taxon>Clostridium</taxon>
    </lineage>
</organism>
<evidence type="ECO:0000256" key="8">
    <source>
        <dbReference type="RuleBase" id="RU363032"/>
    </source>
</evidence>
<reference evidence="10 11" key="1">
    <citation type="submission" date="2019-10" db="EMBL/GenBank/DDBJ databases">
        <title>The Genome Sequence of Clostridium tarantellae Isolated from Fish Brain.</title>
        <authorList>
            <person name="Bano L."/>
            <person name="Kiel M."/>
            <person name="Sales G."/>
            <person name="Doxey A.C."/>
            <person name="Mansfield M.J."/>
            <person name="Schiavone M."/>
            <person name="Rossetto O."/>
            <person name="Pirazzini M."/>
            <person name="Dobrindt U."/>
            <person name="Montecucco C."/>
        </authorList>
    </citation>
    <scope>NUCLEOTIDE SEQUENCE [LARGE SCALE GENOMIC DNA]</scope>
    <source>
        <strain evidence="10 11">DSM 3997</strain>
    </source>
</reference>
<sequence length="210" mass="23861">MIEYKDLMIKAYITTIEISIIALILSILWGIILFFMSISKKLYFNYFFYVYTQISLGVPLLVHVIVLYFFLASALGINNPILGGTLILSGYMASYFSKTFQGAYNSLDKQQFNIMHTLQLPKKTRIFKIIAPQIIENTLPTLTSHFSLLIKSTALLSLISVPEFTNFVNVFNSKTFEFITGYLLLAIGYLLITIPLSYIAKYLSKKVGLN</sequence>
<dbReference type="SUPFAM" id="SSF161098">
    <property type="entry name" value="MetI-like"/>
    <property type="match status" value="1"/>
</dbReference>
<keyword evidence="11" id="KW-1185">Reference proteome</keyword>
<evidence type="ECO:0000256" key="2">
    <source>
        <dbReference type="ARBA" id="ARBA00022448"/>
    </source>
</evidence>
<keyword evidence="3" id="KW-1003">Cell membrane</keyword>
<keyword evidence="6 8" id="KW-1133">Transmembrane helix</keyword>
<dbReference type="PANTHER" id="PTHR30614">
    <property type="entry name" value="MEMBRANE COMPONENT OF AMINO ACID ABC TRANSPORTER"/>
    <property type="match status" value="1"/>
</dbReference>
<comment type="caution">
    <text evidence="10">The sequence shown here is derived from an EMBL/GenBank/DDBJ whole genome shotgun (WGS) entry which is preliminary data.</text>
</comment>
<evidence type="ECO:0000313" key="10">
    <source>
        <dbReference type="EMBL" id="MPQ45207.1"/>
    </source>
</evidence>
<evidence type="ECO:0000256" key="1">
    <source>
        <dbReference type="ARBA" id="ARBA00004651"/>
    </source>
</evidence>
<dbReference type="InterPro" id="IPR035906">
    <property type="entry name" value="MetI-like_sf"/>
</dbReference>
<keyword evidence="5" id="KW-0029">Amino-acid transport</keyword>
<protein>
    <submittedName>
        <fullName evidence="10">ABC transporter permease subunit</fullName>
    </submittedName>
</protein>
<dbReference type="AlphaFoldDB" id="A0A6I1MSQ8"/>
<comment type="similarity">
    <text evidence="8">Belongs to the binding-protein-dependent transport system permease family.</text>
</comment>
<dbReference type="PANTHER" id="PTHR30614:SF0">
    <property type="entry name" value="L-CYSTINE TRANSPORT SYSTEM PERMEASE PROTEIN TCYL"/>
    <property type="match status" value="1"/>
</dbReference>
<keyword evidence="2 8" id="KW-0813">Transport</keyword>
<evidence type="ECO:0000259" key="9">
    <source>
        <dbReference type="PROSITE" id="PS50928"/>
    </source>
</evidence>
<dbReference type="InterPro" id="IPR043429">
    <property type="entry name" value="ArtM/GltK/GlnP/TcyL/YhdX-like"/>
</dbReference>
<feature type="domain" description="ABC transmembrane type-1" evidence="9">
    <location>
        <begin position="12"/>
        <end position="200"/>
    </location>
</feature>
<feature type="transmembrane region" description="Helical" evidence="8">
    <location>
        <begin position="12"/>
        <end position="36"/>
    </location>
</feature>
<evidence type="ECO:0000256" key="6">
    <source>
        <dbReference type="ARBA" id="ARBA00022989"/>
    </source>
</evidence>
<proteinExistence type="inferred from homology"/>
<dbReference type="CDD" id="cd06261">
    <property type="entry name" value="TM_PBP2"/>
    <property type="match status" value="1"/>
</dbReference>
<feature type="transmembrane region" description="Helical" evidence="8">
    <location>
        <begin position="48"/>
        <end position="71"/>
    </location>
</feature>
<dbReference type="NCBIfam" id="TIGR01726">
    <property type="entry name" value="HEQRo_perm_3TM"/>
    <property type="match status" value="1"/>
</dbReference>
<name>A0A6I1MSQ8_9CLOT</name>
<dbReference type="Gene3D" id="1.10.3720.10">
    <property type="entry name" value="MetI-like"/>
    <property type="match status" value="1"/>
</dbReference>
<gene>
    <name evidence="10" type="ORF">GBZ86_15940</name>
</gene>
<feature type="transmembrane region" description="Helical" evidence="8">
    <location>
        <begin position="179"/>
        <end position="200"/>
    </location>
</feature>
<dbReference type="InterPro" id="IPR010065">
    <property type="entry name" value="AA_ABC_transptr_permease_3TM"/>
</dbReference>
<dbReference type="GO" id="GO:0006865">
    <property type="term" value="P:amino acid transport"/>
    <property type="evidence" value="ECO:0007669"/>
    <property type="project" value="UniProtKB-KW"/>
</dbReference>
<keyword evidence="4 8" id="KW-0812">Transmembrane</keyword>
<dbReference type="PROSITE" id="PS50928">
    <property type="entry name" value="ABC_TM1"/>
    <property type="match status" value="1"/>
</dbReference>
<evidence type="ECO:0000313" key="11">
    <source>
        <dbReference type="Proteomes" id="UP000430345"/>
    </source>
</evidence>
<evidence type="ECO:0000256" key="4">
    <source>
        <dbReference type="ARBA" id="ARBA00022692"/>
    </source>
</evidence>
<keyword evidence="7 8" id="KW-0472">Membrane</keyword>
<evidence type="ECO:0000256" key="5">
    <source>
        <dbReference type="ARBA" id="ARBA00022970"/>
    </source>
</evidence>
<feature type="transmembrane region" description="Helical" evidence="8">
    <location>
        <begin position="77"/>
        <end position="96"/>
    </location>
</feature>